<dbReference type="GO" id="GO:0007099">
    <property type="term" value="P:centriole replication"/>
    <property type="evidence" value="ECO:0007669"/>
    <property type="project" value="TreeGrafter"/>
</dbReference>
<name>A0A9Q0NE31_9DIPT</name>
<evidence type="ECO:0000313" key="2">
    <source>
        <dbReference type="EMBL" id="KAJ6648599.1"/>
    </source>
</evidence>
<dbReference type="OrthoDB" id="428850at2759"/>
<dbReference type="PANTHER" id="PTHR31691:SF1">
    <property type="entry name" value="ROTATIN"/>
    <property type="match status" value="1"/>
</dbReference>
<keyword evidence="3" id="KW-1185">Reference proteome</keyword>
<dbReference type="GO" id="GO:0036064">
    <property type="term" value="C:ciliary basal body"/>
    <property type="evidence" value="ECO:0007669"/>
    <property type="project" value="InterPro"/>
</dbReference>
<evidence type="ECO:0000313" key="3">
    <source>
        <dbReference type="Proteomes" id="UP001151699"/>
    </source>
</evidence>
<dbReference type="EMBL" id="WJQU01000001">
    <property type="protein sequence ID" value="KAJ6648599.1"/>
    <property type="molecule type" value="Genomic_DNA"/>
</dbReference>
<evidence type="ECO:0000259" key="1">
    <source>
        <dbReference type="Pfam" id="PF14726"/>
    </source>
</evidence>
<dbReference type="Pfam" id="PF14726">
    <property type="entry name" value="RTTN_N"/>
    <property type="match status" value="1"/>
</dbReference>
<dbReference type="GO" id="GO:0005814">
    <property type="term" value="C:centriole"/>
    <property type="evidence" value="ECO:0007669"/>
    <property type="project" value="TreeGrafter"/>
</dbReference>
<dbReference type="GO" id="GO:0005813">
    <property type="term" value="C:centrosome"/>
    <property type="evidence" value="ECO:0007669"/>
    <property type="project" value="InterPro"/>
</dbReference>
<dbReference type="InterPro" id="IPR029249">
    <property type="entry name" value="Rotatin_N"/>
</dbReference>
<feature type="domain" description="Rotatin N-terminal" evidence="1">
    <location>
        <begin position="19"/>
        <end position="106"/>
    </location>
</feature>
<sequence length="225" mass="25804">MNNEVTTSTISKLGSEILEIRLRALKSVELAFKVYDQLIYNGPYLMKSLIEWFHLKPRREETCVLNLIHEILKGDQRDDTIYTFGLKKLQEKLSTIDQGLETGPQKDVMRKILLSLSSHEHVKDLTDTLTNTSLDEKSNFSMSSVQVDDLNIDSANALEYLDYVVPWDIPDPSDLNSLNLLKSSLRLDADMKDIMHAVSFLKTAIVDFPAEYFLQPPYIFQVILF</sequence>
<proteinExistence type="predicted"/>
<organism evidence="2 3">
    <name type="scientific">Pseudolycoriella hygida</name>
    <dbReference type="NCBI Taxonomy" id="35572"/>
    <lineage>
        <taxon>Eukaryota</taxon>
        <taxon>Metazoa</taxon>
        <taxon>Ecdysozoa</taxon>
        <taxon>Arthropoda</taxon>
        <taxon>Hexapoda</taxon>
        <taxon>Insecta</taxon>
        <taxon>Pterygota</taxon>
        <taxon>Neoptera</taxon>
        <taxon>Endopterygota</taxon>
        <taxon>Diptera</taxon>
        <taxon>Nematocera</taxon>
        <taxon>Sciaroidea</taxon>
        <taxon>Sciaridae</taxon>
        <taxon>Pseudolycoriella</taxon>
    </lineage>
</organism>
<protein>
    <submittedName>
        <fullName evidence="2">Protein rotatin like</fullName>
    </submittedName>
</protein>
<dbReference type="Proteomes" id="UP001151699">
    <property type="component" value="Chromosome A"/>
</dbReference>
<dbReference type="GO" id="GO:0010457">
    <property type="term" value="P:centriole-centriole cohesion"/>
    <property type="evidence" value="ECO:0007669"/>
    <property type="project" value="TreeGrafter"/>
</dbReference>
<comment type="caution">
    <text evidence="2">The sequence shown here is derived from an EMBL/GenBank/DDBJ whole genome shotgun (WGS) entry which is preliminary data.</text>
</comment>
<dbReference type="AlphaFoldDB" id="A0A9Q0NE31"/>
<dbReference type="GO" id="GO:0032053">
    <property type="term" value="P:ciliary basal body organization"/>
    <property type="evidence" value="ECO:0007669"/>
    <property type="project" value="TreeGrafter"/>
</dbReference>
<reference evidence="2" key="1">
    <citation type="submission" date="2022-07" db="EMBL/GenBank/DDBJ databases">
        <authorList>
            <person name="Trinca V."/>
            <person name="Uliana J.V.C."/>
            <person name="Torres T.T."/>
            <person name="Ward R.J."/>
            <person name="Monesi N."/>
        </authorList>
    </citation>
    <scope>NUCLEOTIDE SEQUENCE</scope>
    <source>
        <strain evidence="2">HSMRA1968</strain>
        <tissue evidence="2">Whole embryos</tissue>
    </source>
</reference>
<dbReference type="PANTHER" id="PTHR31691">
    <property type="entry name" value="ROTATIN"/>
    <property type="match status" value="1"/>
</dbReference>
<dbReference type="InterPro" id="IPR030791">
    <property type="entry name" value="Rotatin"/>
</dbReference>
<gene>
    <name evidence="2" type="primary">ana3</name>
    <name evidence="2" type="ORF">Bhyg_03829</name>
</gene>
<accession>A0A9Q0NE31</accession>